<evidence type="ECO:0000259" key="2">
    <source>
        <dbReference type="PROSITE" id="PS51029"/>
    </source>
</evidence>
<name>A0AAN8WG91_HALRR</name>
<protein>
    <recommendedName>
        <fullName evidence="2">MADF domain-containing protein</fullName>
    </recommendedName>
</protein>
<comment type="caution">
    <text evidence="3">The sequence shown here is derived from an EMBL/GenBank/DDBJ whole genome shotgun (WGS) entry which is preliminary data.</text>
</comment>
<keyword evidence="4" id="KW-1185">Reference proteome</keyword>
<evidence type="ECO:0000256" key="1">
    <source>
        <dbReference type="SAM" id="MobiDB-lite"/>
    </source>
</evidence>
<gene>
    <name evidence="3" type="ORF">SK128_017607</name>
</gene>
<dbReference type="Proteomes" id="UP001381693">
    <property type="component" value="Unassembled WGS sequence"/>
</dbReference>
<dbReference type="PANTHER" id="PTHR21505">
    <property type="entry name" value="MADF DOMAIN-CONTAINING PROTEIN-RELATED"/>
    <property type="match status" value="1"/>
</dbReference>
<dbReference type="InterPro" id="IPR006578">
    <property type="entry name" value="MADF-dom"/>
</dbReference>
<reference evidence="3 4" key="1">
    <citation type="submission" date="2023-11" db="EMBL/GenBank/DDBJ databases">
        <title>Halocaridina rubra genome assembly.</title>
        <authorList>
            <person name="Smith C."/>
        </authorList>
    </citation>
    <scope>NUCLEOTIDE SEQUENCE [LARGE SCALE GENOMIC DNA]</scope>
    <source>
        <strain evidence="3">EP-1</strain>
        <tissue evidence="3">Whole</tissue>
    </source>
</reference>
<feature type="region of interest" description="Disordered" evidence="1">
    <location>
        <begin position="164"/>
        <end position="202"/>
    </location>
</feature>
<feature type="compositionally biased region" description="Polar residues" evidence="1">
    <location>
        <begin position="183"/>
        <end position="194"/>
    </location>
</feature>
<organism evidence="3 4">
    <name type="scientific">Halocaridina rubra</name>
    <name type="common">Hawaiian red shrimp</name>
    <dbReference type="NCBI Taxonomy" id="373956"/>
    <lineage>
        <taxon>Eukaryota</taxon>
        <taxon>Metazoa</taxon>
        <taxon>Ecdysozoa</taxon>
        <taxon>Arthropoda</taxon>
        <taxon>Crustacea</taxon>
        <taxon>Multicrustacea</taxon>
        <taxon>Malacostraca</taxon>
        <taxon>Eumalacostraca</taxon>
        <taxon>Eucarida</taxon>
        <taxon>Decapoda</taxon>
        <taxon>Pleocyemata</taxon>
        <taxon>Caridea</taxon>
        <taxon>Atyoidea</taxon>
        <taxon>Atyidae</taxon>
        <taxon>Halocaridina</taxon>
    </lineage>
</organism>
<feature type="domain" description="MADF" evidence="2">
    <location>
        <begin position="38"/>
        <end position="136"/>
    </location>
</feature>
<proteinExistence type="predicted"/>
<evidence type="ECO:0000313" key="4">
    <source>
        <dbReference type="Proteomes" id="UP001381693"/>
    </source>
</evidence>
<sequence length="286" mass="33471">MREREGFTQCLRQRCEEDTHIALTAMSYYADNQVFWREFIELYQKHYCLWKVKSIDYCDRKKKKAAYEILVNKLKEVDKDANRDAVVRKINTLRSSFRKEYKKVQASKRAGKADKALYRPSLWYYDLLLFLHEREMPQSSVGNSQDSMFESVYIDDFKIDETPSGSDTHEAFPAVEDPLPHGQSPSFPRTSTQEAMAEPNKKMEKRKFDETDNLMALVGERLRASRPEDQFDTTGTYFANKLRALSTDQCIFAEKIINDVLYEASLRNLSRKSIFCVNSVMHNLNE</sequence>
<evidence type="ECO:0000313" key="3">
    <source>
        <dbReference type="EMBL" id="KAK7025488.1"/>
    </source>
</evidence>
<dbReference type="SMART" id="SM00595">
    <property type="entry name" value="MADF"/>
    <property type="match status" value="1"/>
</dbReference>
<dbReference type="EMBL" id="JAXCGZ010022742">
    <property type="protein sequence ID" value="KAK7025488.1"/>
    <property type="molecule type" value="Genomic_DNA"/>
</dbReference>
<dbReference type="PROSITE" id="PS51029">
    <property type="entry name" value="MADF"/>
    <property type="match status" value="1"/>
</dbReference>
<dbReference type="PANTHER" id="PTHR21505:SF8">
    <property type="entry name" value="DPT-YFP REPRESSOR BY OVEREXPRESSION, ISOFORM D-RELATED"/>
    <property type="match status" value="1"/>
</dbReference>
<accession>A0AAN8WG91</accession>
<dbReference type="AlphaFoldDB" id="A0AAN8WG91"/>
<dbReference type="Pfam" id="PF10545">
    <property type="entry name" value="MADF_DNA_bdg"/>
    <property type="match status" value="1"/>
</dbReference>